<dbReference type="AlphaFoldDB" id="A0A2N0DGR6"/>
<evidence type="ECO:0000313" key="5">
    <source>
        <dbReference type="EMBL" id="PKA45292.1"/>
    </source>
</evidence>
<evidence type="ECO:0000256" key="3">
    <source>
        <dbReference type="ARBA" id="ARBA00023163"/>
    </source>
</evidence>
<keyword evidence="1" id="KW-0805">Transcription regulation</keyword>
<dbReference type="InterPro" id="IPR011711">
    <property type="entry name" value="GntR_C"/>
</dbReference>
<dbReference type="InterPro" id="IPR000524">
    <property type="entry name" value="Tscrpt_reg_HTH_GntR"/>
</dbReference>
<proteinExistence type="predicted"/>
<dbReference type="Pfam" id="PF07729">
    <property type="entry name" value="FCD"/>
    <property type="match status" value="1"/>
</dbReference>
<dbReference type="CDD" id="cd07377">
    <property type="entry name" value="WHTH_GntR"/>
    <property type="match status" value="1"/>
</dbReference>
<dbReference type="SUPFAM" id="SSF46785">
    <property type="entry name" value="Winged helix' DNA-binding domain"/>
    <property type="match status" value="1"/>
</dbReference>
<comment type="caution">
    <text evidence="5">The sequence shown here is derived from an EMBL/GenBank/DDBJ whole genome shotgun (WGS) entry which is preliminary data.</text>
</comment>
<evidence type="ECO:0000313" key="6">
    <source>
        <dbReference type="Proteomes" id="UP000232164"/>
    </source>
</evidence>
<keyword evidence="2" id="KW-0238">DNA-binding</keyword>
<dbReference type="GO" id="GO:0003700">
    <property type="term" value="F:DNA-binding transcription factor activity"/>
    <property type="evidence" value="ECO:0007669"/>
    <property type="project" value="InterPro"/>
</dbReference>
<name>A0A2N0DGR6_RHISU</name>
<dbReference type="PANTHER" id="PTHR43537:SF5">
    <property type="entry name" value="UXU OPERON TRANSCRIPTIONAL REGULATOR"/>
    <property type="match status" value="1"/>
</dbReference>
<organism evidence="5 6">
    <name type="scientific">Rhizobium sullae</name>
    <name type="common">Rhizobium hedysari</name>
    <dbReference type="NCBI Taxonomy" id="50338"/>
    <lineage>
        <taxon>Bacteria</taxon>
        <taxon>Pseudomonadati</taxon>
        <taxon>Pseudomonadota</taxon>
        <taxon>Alphaproteobacteria</taxon>
        <taxon>Hyphomicrobiales</taxon>
        <taxon>Rhizobiaceae</taxon>
        <taxon>Rhizobium/Agrobacterium group</taxon>
        <taxon>Rhizobium</taxon>
    </lineage>
</organism>
<reference evidence="5 6" key="2">
    <citation type="submission" date="2017-12" db="EMBL/GenBank/DDBJ databases">
        <title>Genome sequence of Rhizobium sullae HCNT1 isolated from Sulla coronaria nodules and featuring peculiar denitrification phenotypes.</title>
        <authorList>
            <person name="De Diego-Diaz B."/>
            <person name="Treu L."/>
            <person name="Campanaro S."/>
            <person name="Da Silva Duarte V."/>
            <person name="Basaglia M."/>
            <person name="Favaro L."/>
            <person name="Casella S."/>
            <person name="Squartini A."/>
        </authorList>
    </citation>
    <scope>NUCLEOTIDE SEQUENCE [LARGE SCALE GENOMIC DNA]</scope>
    <source>
        <strain evidence="5 6">HCNT1</strain>
    </source>
</reference>
<evidence type="ECO:0000256" key="2">
    <source>
        <dbReference type="ARBA" id="ARBA00023125"/>
    </source>
</evidence>
<dbReference type="Pfam" id="PF00392">
    <property type="entry name" value="GntR"/>
    <property type="match status" value="1"/>
</dbReference>
<dbReference type="EMBL" id="PIQN01000003">
    <property type="protein sequence ID" value="PKA45292.1"/>
    <property type="molecule type" value="Genomic_DNA"/>
</dbReference>
<evidence type="ECO:0000256" key="1">
    <source>
        <dbReference type="ARBA" id="ARBA00023015"/>
    </source>
</evidence>
<dbReference type="InterPro" id="IPR036390">
    <property type="entry name" value="WH_DNA-bd_sf"/>
</dbReference>
<dbReference type="Gene3D" id="1.20.120.530">
    <property type="entry name" value="GntR ligand-binding domain-like"/>
    <property type="match status" value="1"/>
</dbReference>
<dbReference type="Gene3D" id="1.10.10.10">
    <property type="entry name" value="Winged helix-like DNA-binding domain superfamily/Winged helix DNA-binding domain"/>
    <property type="match status" value="1"/>
</dbReference>
<dbReference type="InterPro" id="IPR036388">
    <property type="entry name" value="WH-like_DNA-bd_sf"/>
</dbReference>
<keyword evidence="3" id="KW-0804">Transcription</keyword>
<gene>
    <name evidence="5" type="ORF">CWR43_02000</name>
</gene>
<sequence length="245" mass="27796">MVLQTETPSDTASIEPLPSGSARERFDRIYYTLRDRICLLEYAPSSRLSEEELAKEFSTSRTPVRRVLARLESEGLVESVHGVGTIVTDPDINELVQIYHLRMELALLIGKLSPVPRDAKDLERIRSLIARCDAAMQNPTQKAFLLLNMAFFAEIRAFTGNLPLREISERLYYQVVRVVLKMMPKLGLAEEFAAFRSEMQAVLSAAEIGDWEAIGYIRRAHISMSFHRIMNYADKTELSADAVRT</sequence>
<dbReference type="PRINTS" id="PR00035">
    <property type="entry name" value="HTHGNTR"/>
</dbReference>
<protein>
    <submittedName>
        <fullName evidence="5">GntR family transcriptional regulator</fullName>
    </submittedName>
</protein>
<dbReference type="STRING" id="1041146.GCA_000427985_05492"/>
<accession>A0A2N0DGR6</accession>
<dbReference type="GO" id="GO:0003677">
    <property type="term" value="F:DNA binding"/>
    <property type="evidence" value="ECO:0007669"/>
    <property type="project" value="UniProtKB-KW"/>
</dbReference>
<dbReference type="InterPro" id="IPR008920">
    <property type="entry name" value="TF_FadR/GntR_C"/>
</dbReference>
<dbReference type="Proteomes" id="UP000232164">
    <property type="component" value="Unassembled WGS sequence"/>
</dbReference>
<reference evidence="5 6" key="1">
    <citation type="submission" date="2017-11" db="EMBL/GenBank/DDBJ databases">
        <authorList>
            <person name="Han C.G."/>
        </authorList>
    </citation>
    <scope>NUCLEOTIDE SEQUENCE [LARGE SCALE GENOMIC DNA]</scope>
    <source>
        <strain evidence="5 6">HCNT1</strain>
    </source>
</reference>
<dbReference type="SMART" id="SM00345">
    <property type="entry name" value="HTH_GNTR"/>
    <property type="match status" value="1"/>
</dbReference>
<evidence type="ECO:0000259" key="4">
    <source>
        <dbReference type="PROSITE" id="PS50949"/>
    </source>
</evidence>
<dbReference type="PROSITE" id="PS50949">
    <property type="entry name" value="HTH_GNTR"/>
    <property type="match status" value="1"/>
</dbReference>
<feature type="domain" description="HTH gntR-type" evidence="4">
    <location>
        <begin position="23"/>
        <end position="90"/>
    </location>
</feature>
<dbReference type="PANTHER" id="PTHR43537">
    <property type="entry name" value="TRANSCRIPTIONAL REGULATOR, GNTR FAMILY"/>
    <property type="match status" value="1"/>
</dbReference>
<dbReference type="SUPFAM" id="SSF48008">
    <property type="entry name" value="GntR ligand-binding domain-like"/>
    <property type="match status" value="1"/>
</dbReference>